<proteinExistence type="predicted"/>
<evidence type="ECO:0000256" key="7">
    <source>
        <dbReference type="ARBA" id="ARBA00048141"/>
    </source>
</evidence>
<evidence type="ECO:0000259" key="8">
    <source>
        <dbReference type="Pfam" id="PF00696"/>
    </source>
</evidence>
<evidence type="ECO:0000256" key="4">
    <source>
        <dbReference type="ARBA" id="ARBA00022741"/>
    </source>
</evidence>
<evidence type="ECO:0000256" key="2">
    <source>
        <dbReference type="ARBA" id="ARBA00013065"/>
    </source>
</evidence>
<dbReference type="EMBL" id="DVOG01000086">
    <property type="protein sequence ID" value="HIV04185.1"/>
    <property type="molecule type" value="Genomic_DNA"/>
</dbReference>
<dbReference type="InterPro" id="IPR001048">
    <property type="entry name" value="Asp/Glu/Uridylate_kinase"/>
</dbReference>
<dbReference type="Pfam" id="PF00696">
    <property type="entry name" value="AA_kinase"/>
    <property type="match status" value="1"/>
</dbReference>
<organism evidence="9 10">
    <name type="scientific">Candidatus Spyradosoma merdigallinarum</name>
    <dbReference type="NCBI Taxonomy" id="2840950"/>
    <lineage>
        <taxon>Bacteria</taxon>
        <taxon>Pseudomonadati</taxon>
        <taxon>Verrucomicrobiota</taxon>
        <taxon>Opitutia</taxon>
        <taxon>Opitutia incertae sedis</taxon>
        <taxon>Candidatus Spyradosoma</taxon>
    </lineage>
</organism>
<accession>A0A9D1NJE3</accession>
<dbReference type="PRINTS" id="PR00474">
    <property type="entry name" value="GLU5KINASE"/>
</dbReference>
<dbReference type="PANTHER" id="PTHR23342:SF0">
    <property type="entry name" value="N-ACETYLGLUTAMATE SYNTHASE, MITOCHONDRIAL"/>
    <property type="match status" value="1"/>
</dbReference>
<feature type="non-terminal residue" evidence="9">
    <location>
        <position position="1"/>
    </location>
</feature>
<feature type="domain" description="Aspartate/glutamate/uridylate kinase" evidence="8">
    <location>
        <begin position="2"/>
        <end position="109"/>
    </location>
</feature>
<protein>
    <recommendedName>
        <fullName evidence="2">acetylglutamate kinase</fullName>
        <ecNumber evidence="2">2.7.2.8</ecNumber>
    </recommendedName>
</protein>
<comment type="caution">
    <text evidence="9">The sequence shown here is derived from an EMBL/GenBank/DDBJ whole genome shotgun (WGS) entry which is preliminary data.</text>
</comment>
<evidence type="ECO:0000256" key="1">
    <source>
        <dbReference type="ARBA" id="ARBA00004828"/>
    </source>
</evidence>
<dbReference type="AlphaFoldDB" id="A0A9D1NJE3"/>
<keyword evidence="3" id="KW-0808">Transferase</keyword>
<dbReference type="GO" id="GO:0005524">
    <property type="term" value="F:ATP binding"/>
    <property type="evidence" value="ECO:0007669"/>
    <property type="project" value="UniProtKB-KW"/>
</dbReference>
<evidence type="ECO:0000313" key="9">
    <source>
        <dbReference type="EMBL" id="HIV04185.1"/>
    </source>
</evidence>
<keyword evidence="5 9" id="KW-0418">Kinase</keyword>
<dbReference type="GO" id="GO:0003991">
    <property type="term" value="F:acetylglutamate kinase activity"/>
    <property type="evidence" value="ECO:0007669"/>
    <property type="project" value="UniProtKB-EC"/>
</dbReference>
<reference evidence="9" key="1">
    <citation type="submission" date="2020-10" db="EMBL/GenBank/DDBJ databases">
        <authorList>
            <person name="Gilroy R."/>
        </authorList>
    </citation>
    <scope>NUCLEOTIDE SEQUENCE</scope>
    <source>
        <strain evidence="9">10669</strain>
    </source>
</reference>
<dbReference type="PANTHER" id="PTHR23342">
    <property type="entry name" value="N-ACETYLGLUTAMATE SYNTHASE"/>
    <property type="match status" value="1"/>
</dbReference>
<dbReference type="InterPro" id="IPR036393">
    <property type="entry name" value="AceGlu_kinase-like_sf"/>
</dbReference>
<dbReference type="GO" id="GO:0006526">
    <property type="term" value="P:L-arginine biosynthetic process"/>
    <property type="evidence" value="ECO:0007669"/>
    <property type="project" value="TreeGrafter"/>
</dbReference>
<gene>
    <name evidence="9" type="ORF">IAC75_03415</name>
</gene>
<reference evidence="9" key="2">
    <citation type="journal article" date="2021" name="PeerJ">
        <title>Extensive microbial diversity within the chicken gut microbiome revealed by metagenomics and culture.</title>
        <authorList>
            <person name="Gilroy R."/>
            <person name="Ravi A."/>
            <person name="Getino M."/>
            <person name="Pursley I."/>
            <person name="Horton D.L."/>
            <person name="Alikhan N.F."/>
            <person name="Baker D."/>
            <person name="Gharbi K."/>
            <person name="Hall N."/>
            <person name="Watson M."/>
            <person name="Adriaenssens E.M."/>
            <person name="Foster-Nyarko E."/>
            <person name="Jarju S."/>
            <person name="Secka A."/>
            <person name="Antonio M."/>
            <person name="Oren A."/>
            <person name="Chaudhuri R.R."/>
            <person name="La Ragione R."/>
            <person name="Hildebrand F."/>
            <person name="Pallen M.J."/>
        </authorList>
    </citation>
    <scope>NUCLEOTIDE SEQUENCE</scope>
    <source>
        <strain evidence="9">10669</strain>
    </source>
</reference>
<dbReference type="SUPFAM" id="SSF53633">
    <property type="entry name" value="Carbamate kinase-like"/>
    <property type="match status" value="1"/>
</dbReference>
<keyword evidence="6" id="KW-0067">ATP-binding</keyword>
<evidence type="ECO:0000256" key="6">
    <source>
        <dbReference type="ARBA" id="ARBA00022840"/>
    </source>
</evidence>
<name>A0A9D1NJE3_9BACT</name>
<dbReference type="EC" id="2.7.2.8" evidence="2"/>
<evidence type="ECO:0000256" key="3">
    <source>
        <dbReference type="ARBA" id="ARBA00022679"/>
    </source>
</evidence>
<dbReference type="Gene3D" id="3.40.1160.10">
    <property type="entry name" value="Acetylglutamate kinase-like"/>
    <property type="match status" value="1"/>
</dbReference>
<sequence length="146" mass="15493">IIKKALNEGKIPVISPIALDDEDRPYNTNADAAASAVASALKARRLVFMSDVPGLLADPKDPDTLISTLRVHEVPELKKSGVISAGMIPKVDSAVKALQSGVRRVHFIDGRTPHSLLLEIFTDKGVGTEIVHPDVVLPGTLSSGQN</sequence>
<comment type="pathway">
    <text evidence="1">Amino-acid biosynthesis; L-arginine biosynthesis; N(2)-acetyl-L-ornithine from L-glutamate: step 2/4.</text>
</comment>
<comment type="catalytic activity">
    <reaction evidence="7">
        <text>N-acetyl-L-glutamate + ATP = N-acetyl-L-glutamyl 5-phosphate + ADP</text>
        <dbReference type="Rhea" id="RHEA:14629"/>
        <dbReference type="ChEBI" id="CHEBI:30616"/>
        <dbReference type="ChEBI" id="CHEBI:44337"/>
        <dbReference type="ChEBI" id="CHEBI:57936"/>
        <dbReference type="ChEBI" id="CHEBI:456216"/>
        <dbReference type="EC" id="2.7.2.8"/>
    </reaction>
</comment>
<evidence type="ECO:0000313" key="10">
    <source>
        <dbReference type="Proteomes" id="UP000886812"/>
    </source>
</evidence>
<evidence type="ECO:0000256" key="5">
    <source>
        <dbReference type="ARBA" id="ARBA00022777"/>
    </source>
</evidence>
<dbReference type="InterPro" id="IPR001057">
    <property type="entry name" value="Glu/AcGlu_kinase"/>
</dbReference>
<dbReference type="Proteomes" id="UP000886812">
    <property type="component" value="Unassembled WGS sequence"/>
</dbReference>
<keyword evidence="4" id="KW-0547">Nucleotide-binding</keyword>